<feature type="domain" description="Tetrapyrrole methylase" evidence="7">
    <location>
        <begin position="9"/>
        <end position="221"/>
    </location>
</feature>
<dbReference type="PANTHER" id="PTHR45790">
    <property type="entry name" value="SIROHEME SYNTHASE-RELATED"/>
    <property type="match status" value="1"/>
</dbReference>
<proteinExistence type="inferred from homology"/>
<dbReference type="InterPro" id="IPR035996">
    <property type="entry name" value="4pyrrol_Methylase_sf"/>
</dbReference>
<dbReference type="Gene3D" id="3.40.1010.10">
    <property type="entry name" value="Cobalt-precorrin-4 Transmethylase, Domain 1"/>
    <property type="match status" value="1"/>
</dbReference>
<dbReference type="Proteomes" id="UP000058925">
    <property type="component" value="Chromosome"/>
</dbReference>
<dbReference type="SUPFAM" id="SSF53790">
    <property type="entry name" value="Tetrapyrrole methylase"/>
    <property type="match status" value="1"/>
</dbReference>
<evidence type="ECO:0000256" key="2">
    <source>
        <dbReference type="ARBA" id="ARBA00022603"/>
    </source>
</evidence>
<evidence type="ECO:0000256" key="3">
    <source>
        <dbReference type="ARBA" id="ARBA00022679"/>
    </source>
</evidence>
<keyword evidence="9" id="KW-1185">Reference proteome</keyword>
<accession>A0A654LYP9</accession>
<dbReference type="GO" id="GO:0032259">
    <property type="term" value="P:methylation"/>
    <property type="evidence" value="ECO:0007669"/>
    <property type="project" value="UniProtKB-KW"/>
</dbReference>
<dbReference type="RefSeq" id="WP_196817932.1">
    <property type="nucleotide sequence ID" value="NZ_CP012850.1"/>
</dbReference>
<dbReference type="Pfam" id="PF00590">
    <property type="entry name" value="TP_methylase"/>
    <property type="match status" value="1"/>
</dbReference>
<evidence type="ECO:0000313" key="9">
    <source>
        <dbReference type="Proteomes" id="UP000058925"/>
    </source>
</evidence>
<dbReference type="FunFam" id="3.40.1010.10:FF:000001">
    <property type="entry name" value="Siroheme synthase"/>
    <property type="match status" value="1"/>
</dbReference>
<name>A0A654LYP9_9ARCH</name>
<evidence type="ECO:0000259" key="7">
    <source>
        <dbReference type="Pfam" id="PF00590"/>
    </source>
</evidence>
<protein>
    <recommendedName>
        <fullName evidence="1">uroporphyrinogen-III C-methyltransferase</fullName>
        <ecNumber evidence="1">2.1.1.107</ecNumber>
    </recommendedName>
</protein>
<dbReference type="EMBL" id="CP012850">
    <property type="protein sequence ID" value="ALI35473.1"/>
    <property type="molecule type" value="Genomic_DNA"/>
</dbReference>
<dbReference type="InterPro" id="IPR050161">
    <property type="entry name" value="Siro_Cobalamin_biosynth"/>
</dbReference>
<dbReference type="InterPro" id="IPR006366">
    <property type="entry name" value="CobA/CysG_C"/>
</dbReference>
<dbReference type="InterPro" id="IPR014777">
    <property type="entry name" value="4pyrrole_Mease_sub1"/>
</dbReference>
<dbReference type="PROSITE" id="PS00840">
    <property type="entry name" value="SUMT_2"/>
    <property type="match status" value="1"/>
</dbReference>
<keyword evidence="4" id="KW-0949">S-adenosyl-L-methionine</keyword>
<evidence type="ECO:0000313" key="8">
    <source>
        <dbReference type="EMBL" id="ALI35473.1"/>
    </source>
</evidence>
<evidence type="ECO:0000256" key="4">
    <source>
        <dbReference type="ARBA" id="ARBA00022691"/>
    </source>
</evidence>
<dbReference type="OrthoDB" id="24444at2157"/>
<evidence type="ECO:0000256" key="1">
    <source>
        <dbReference type="ARBA" id="ARBA00012162"/>
    </source>
</evidence>
<dbReference type="AlphaFoldDB" id="A0A654LYP9"/>
<dbReference type="NCBIfam" id="NF004790">
    <property type="entry name" value="PRK06136.1"/>
    <property type="match status" value="1"/>
</dbReference>
<dbReference type="GO" id="GO:0019354">
    <property type="term" value="P:siroheme biosynthetic process"/>
    <property type="evidence" value="ECO:0007669"/>
    <property type="project" value="InterPro"/>
</dbReference>
<dbReference type="EC" id="2.1.1.107" evidence="1"/>
<dbReference type="GeneID" id="60421345"/>
<keyword evidence="3 6" id="KW-0808">Transferase</keyword>
<comment type="similarity">
    <text evidence="6">Belongs to the precorrin methyltransferase family.</text>
</comment>
<dbReference type="PANTHER" id="PTHR45790:SF3">
    <property type="entry name" value="S-ADENOSYL-L-METHIONINE-DEPENDENT UROPORPHYRINOGEN III METHYLTRANSFERASE, CHLOROPLASTIC"/>
    <property type="match status" value="1"/>
</dbReference>
<evidence type="ECO:0000256" key="5">
    <source>
        <dbReference type="ARBA" id="ARBA00023244"/>
    </source>
</evidence>
<dbReference type="CDD" id="cd11642">
    <property type="entry name" value="SUMT"/>
    <property type="match status" value="1"/>
</dbReference>
<dbReference type="NCBIfam" id="TIGR01469">
    <property type="entry name" value="cobA_cysG_Cterm"/>
    <property type="match status" value="1"/>
</dbReference>
<dbReference type="FunFam" id="3.30.950.10:FF:000001">
    <property type="entry name" value="Siroheme synthase"/>
    <property type="match status" value="1"/>
</dbReference>
<evidence type="ECO:0000256" key="6">
    <source>
        <dbReference type="RuleBase" id="RU003960"/>
    </source>
</evidence>
<organism evidence="8 9">
    <name type="scientific">Candidatus Nitrosocosmicus oleophilus</name>
    <dbReference type="NCBI Taxonomy" id="1353260"/>
    <lineage>
        <taxon>Archaea</taxon>
        <taxon>Nitrososphaerota</taxon>
        <taxon>Nitrososphaeria</taxon>
        <taxon>Nitrososphaerales</taxon>
        <taxon>Nitrososphaeraceae</taxon>
        <taxon>Candidatus Nitrosocosmicus</taxon>
    </lineage>
</organism>
<keyword evidence="5" id="KW-0627">Porphyrin biosynthesis</keyword>
<keyword evidence="2 6" id="KW-0489">Methyltransferase</keyword>
<gene>
    <name evidence="8" type="primary">sumT</name>
    <name evidence="8" type="ORF">NMY3_01269</name>
</gene>
<dbReference type="InterPro" id="IPR000878">
    <property type="entry name" value="4pyrrol_Mease"/>
</dbReference>
<dbReference type="KEGG" id="taa:NMY3_01269"/>
<dbReference type="GO" id="GO:0004851">
    <property type="term" value="F:uroporphyrin-III C-methyltransferase activity"/>
    <property type="evidence" value="ECO:0007669"/>
    <property type="project" value="UniProtKB-EC"/>
</dbReference>
<dbReference type="Gene3D" id="3.30.950.10">
    <property type="entry name" value="Methyltransferase, Cobalt-precorrin-4 Transmethylase, Domain 2"/>
    <property type="match status" value="1"/>
</dbReference>
<dbReference type="InterPro" id="IPR014776">
    <property type="entry name" value="4pyrrole_Mease_sub2"/>
</dbReference>
<reference evidence="9" key="1">
    <citation type="submission" date="2015-10" db="EMBL/GenBank/DDBJ databases">
        <title>Niche specialization of a soil ammonia-oxidizing archaeon, Candidatus Nitrosocosmicus oleophilus.</title>
        <authorList>
            <person name="Jung M.-Y."/>
            <person name="Rhee S.-K."/>
        </authorList>
    </citation>
    <scope>NUCLEOTIDE SEQUENCE [LARGE SCALE GENOMIC DNA]</scope>
    <source>
        <strain evidence="9">MY3</strain>
    </source>
</reference>
<dbReference type="InterPro" id="IPR003043">
    <property type="entry name" value="Uropor_MeTrfase_CS"/>
</dbReference>
<sequence>MKNNDRLGKVYICGAGPGDPKLLTIKAFELLKHADVILYDRLIGDEIIKLFPDSSEKVYVGRNVGDPTTHQNRTNELMIKYAKMGRSVLRLKGGDPFIFGRGGEEAEILVENQIPFEIIPGITSGIGAANYSGIPLTHRKYGSTVAFVTGHEDPEKKTPEVKWDKLSEAVDTVVIYMGTEKLELIINKIKGGKIDDRTPIAIIQNSTLNNQKIITGNLGNIVSLAKEYNVKPPAVVIIGDIVNLHKKIKWYNQ</sequence>